<dbReference type="PROSITE" id="PS00678">
    <property type="entry name" value="WD_REPEATS_1"/>
    <property type="match status" value="1"/>
</dbReference>
<evidence type="ECO:0000256" key="4">
    <source>
        <dbReference type="SAM" id="MobiDB-lite"/>
    </source>
</evidence>
<keyword evidence="1 3" id="KW-0853">WD repeat</keyword>
<evidence type="ECO:0000256" key="3">
    <source>
        <dbReference type="PROSITE-ProRule" id="PRU00221"/>
    </source>
</evidence>
<dbReference type="PANTHER" id="PTHR12920:SF4">
    <property type="entry name" value="GEO03726P1"/>
    <property type="match status" value="1"/>
</dbReference>
<gene>
    <name evidence="5" type="ORF">niasHS_002139</name>
</gene>
<feature type="region of interest" description="Disordered" evidence="4">
    <location>
        <begin position="450"/>
        <end position="480"/>
    </location>
</feature>
<dbReference type="InterPro" id="IPR019775">
    <property type="entry name" value="WD40_repeat_CS"/>
</dbReference>
<dbReference type="AlphaFoldDB" id="A0ABD2KN12"/>
<evidence type="ECO:0000313" key="5">
    <source>
        <dbReference type="EMBL" id="KAL3104112.1"/>
    </source>
</evidence>
<proteinExistence type="predicted"/>
<dbReference type="Proteomes" id="UP001620645">
    <property type="component" value="Unassembled WGS sequence"/>
</dbReference>
<dbReference type="SUPFAM" id="SSF50978">
    <property type="entry name" value="WD40 repeat-like"/>
    <property type="match status" value="1"/>
</dbReference>
<dbReference type="InterPro" id="IPR015943">
    <property type="entry name" value="WD40/YVTN_repeat-like_dom_sf"/>
</dbReference>
<dbReference type="InterPro" id="IPR001680">
    <property type="entry name" value="WD40_rpt"/>
</dbReference>
<evidence type="ECO:0000256" key="2">
    <source>
        <dbReference type="ARBA" id="ARBA00022737"/>
    </source>
</evidence>
<evidence type="ECO:0000313" key="6">
    <source>
        <dbReference type="Proteomes" id="UP001620645"/>
    </source>
</evidence>
<dbReference type="Gene3D" id="2.130.10.10">
    <property type="entry name" value="YVTN repeat-like/Quinoprotein amine dehydrogenase"/>
    <property type="match status" value="1"/>
</dbReference>
<keyword evidence="6" id="KW-1185">Reference proteome</keyword>
<accession>A0ABD2KN12</accession>
<dbReference type="PROSITE" id="PS50082">
    <property type="entry name" value="WD_REPEATS_2"/>
    <property type="match status" value="1"/>
</dbReference>
<protein>
    <submittedName>
        <fullName evidence="5">Uncharacterized protein</fullName>
    </submittedName>
</protein>
<name>A0ABD2KN12_HETSC</name>
<evidence type="ECO:0000256" key="1">
    <source>
        <dbReference type="ARBA" id="ARBA00022574"/>
    </source>
</evidence>
<dbReference type="InterPro" id="IPR036322">
    <property type="entry name" value="WD40_repeat_dom_sf"/>
</dbReference>
<dbReference type="SMART" id="SM00320">
    <property type="entry name" value="WD40"/>
    <property type="match status" value="2"/>
</dbReference>
<feature type="compositionally biased region" description="Polar residues" evidence="4">
    <location>
        <begin position="403"/>
        <end position="413"/>
    </location>
</feature>
<reference evidence="5 6" key="1">
    <citation type="submission" date="2024-10" db="EMBL/GenBank/DDBJ databases">
        <authorList>
            <person name="Kim D."/>
        </authorList>
    </citation>
    <scope>NUCLEOTIDE SEQUENCE [LARGE SCALE GENOMIC DNA]</scope>
    <source>
        <strain evidence="5">Taebaek</strain>
    </source>
</reference>
<feature type="region of interest" description="Disordered" evidence="4">
    <location>
        <begin position="126"/>
        <end position="147"/>
    </location>
</feature>
<feature type="region of interest" description="Disordered" evidence="4">
    <location>
        <begin position="259"/>
        <end position="313"/>
    </location>
</feature>
<keyword evidence="2" id="KW-0677">Repeat</keyword>
<organism evidence="5 6">
    <name type="scientific">Heterodera schachtii</name>
    <name type="common">Sugarbeet cyst nematode worm</name>
    <name type="synonym">Tylenchus schachtii</name>
    <dbReference type="NCBI Taxonomy" id="97005"/>
    <lineage>
        <taxon>Eukaryota</taxon>
        <taxon>Metazoa</taxon>
        <taxon>Ecdysozoa</taxon>
        <taxon>Nematoda</taxon>
        <taxon>Chromadorea</taxon>
        <taxon>Rhabditida</taxon>
        <taxon>Tylenchina</taxon>
        <taxon>Tylenchomorpha</taxon>
        <taxon>Tylenchoidea</taxon>
        <taxon>Heteroderidae</taxon>
        <taxon>Heteroderinae</taxon>
        <taxon>Heterodera</taxon>
    </lineage>
</organism>
<dbReference type="InterPro" id="IPR039958">
    <property type="entry name" value="RYBP/YAF2"/>
</dbReference>
<dbReference type="EMBL" id="JBICCN010000007">
    <property type="protein sequence ID" value="KAL3104112.1"/>
    <property type="molecule type" value="Genomic_DNA"/>
</dbReference>
<feature type="region of interest" description="Disordered" evidence="4">
    <location>
        <begin position="386"/>
        <end position="415"/>
    </location>
</feature>
<comment type="caution">
    <text evidence="5">The sequence shown here is derived from an EMBL/GenBank/DDBJ whole genome shotgun (WGS) entry which is preliminary data.</text>
</comment>
<feature type="region of interest" description="Disordered" evidence="4">
    <location>
        <begin position="1"/>
        <end position="54"/>
    </location>
</feature>
<sequence length="480" mass="52054">MSSAGKRGTRKTTRNDSDGSCNSAEMQDSENNAENERRGESGGAGRGEEDGAFEPGSWECTAFKCLMCDTRKGTSTRKPRLNPSVVQQQTLVQKLAVEVEKAHQKKQRNSAEMAVRNSPDCFSPCTSAMANSPKPSRAPSANGGLSNKQQMTEVFKRPALPLVPASGKRQRLSSEDVSLVSLGDSTRTGEQRASGLQCPIMLLTGHEGEIYAAQFSPDGTCLASVGYDQRIFFWNVYGECENFSTLSGHKGAIMDVHFSTDGSAGKRGTRKTTRNDSDGSCNSAEMQDSENNAENERRGESGGAGRGEEDGAFEPGSWECTAFKCLMCDTRKGTSTRKPRLNPSVVQQQTLVQKLAVEVEKAHQKKQRNSAEMAVRNSPDCFSPCTSAMANSPKPSRAPSANGGLSNKQQSKLTIRRRPVPFRDALVVRSAAKKMVVNVNGVSFTVTEFKPRTSPRGRKKLPVNQNNGKHNVTLCHSQAE</sequence>
<dbReference type="Pfam" id="PF00400">
    <property type="entry name" value="WD40"/>
    <property type="match status" value="1"/>
</dbReference>
<feature type="compositionally biased region" description="Polar residues" evidence="4">
    <location>
        <begin position="463"/>
        <end position="480"/>
    </location>
</feature>
<dbReference type="PANTHER" id="PTHR12920">
    <property type="entry name" value="RYBP AND YAF2-RELATED"/>
    <property type="match status" value="1"/>
</dbReference>
<feature type="repeat" description="WD" evidence="3">
    <location>
        <begin position="203"/>
        <end position="236"/>
    </location>
</feature>
<dbReference type="PROSITE" id="PS50294">
    <property type="entry name" value="WD_REPEATS_REGION"/>
    <property type="match status" value="1"/>
</dbReference>